<comment type="caution">
    <text evidence="1">The sequence shown here is derived from an EMBL/GenBank/DDBJ whole genome shotgun (WGS) entry which is preliminary data.</text>
</comment>
<proteinExistence type="predicted"/>
<organism evidence="1 2">
    <name type="scientific">Linnemannia gamsii</name>
    <dbReference type="NCBI Taxonomy" id="64522"/>
    <lineage>
        <taxon>Eukaryota</taxon>
        <taxon>Fungi</taxon>
        <taxon>Fungi incertae sedis</taxon>
        <taxon>Mucoromycota</taxon>
        <taxon>Mortierellomycotina</taxon>
        <taxon>Mortierellomycetes</taxon>
        <taxon>Mortierellales</taxon>
        <taxon>Mortierellaceae</taxon>
        <taxon>Linnemannia</taxon>
    </lineage>
</organism>
<dbReference type="Proteomes" id="UP001194696">
    <property type="component" value="Unassembled WGS sequence"/>
</dbReference>
<dbReference type="EMBL" id="JAAAIM010001458">
    <property type="protein sequence ID" value="KAG0278356.1"/>
    <property type="molecule type" value="Genomic_DNA"/>
</dbReference>
<keyword evidence="2" id="KW-1185">Reference proteome</keyword>
<sequence length="85" mass="9717">MTAKLGFTVANSLGKAYKPNEPMVSLMNRIHTCLGADDEPIAHQNFYLNVKHLRDLSQTMAYYRVFGHSRREIHQIDMSSGYDDV</sequence>
<accession>A0ABQ7JLL0</accession>
<gene>
    <name evidence="1" type="ORF">BGZ96_002412</name>
</gene>
<protein>
    <submittedName>
        <fullName evidence="1">Uncharacterized protein</fullName>
    </submittedName>
</protein>
<evidence type="ECO:0000313" key="2">
    <source>
        <dbReference type="Proteomes" id="UP001194696"/>
    </source>
</evidence>
<evidence type="ECO:0000313" key="1">
    <source>
        <dbReference type="EMBL" id="KAG0278356.1"/>
    </source>
</evidence>
<name>A0ABQ7JLL0_9FUNG</name>
<reference evidence="1 2" key="1">
    <citation type="journal article" date="2020" name="Fungal Divers.">
        <title>Resolving the Mortierellaceae phylogeny through synthesis of multi-gene phylogenetics and phylogenomics.</title>
        <authorList>
            <person name="Vandepol N."/>
            <person name="Liber J."/>
            <person name="Desiro A."/>
            <person name="Na H."/>
            <person name="Kennedy M."/>
            <person name="Barry K."/>
            <person name="Grigoriev I.V."/>
            <person name="Miller A.N."/>
            <person name="O'Donnell K."/>
            <person name="Stajich J.E."/>
            <person name="Bonito G."/>
        </authorList>
    </citation>
    <scope>NUCLEOTIDE SEQUENCE [LARGE SCALE GENOMIC DNA]</scope>
    <source>
        <strain evidence="1 2">AD045</strain>
    </source>
</reference>